<evidence type="ECO:0000313" key="3">
    <source>
        <dbReference type="Proteomes" id="UP000244962"/>
    </source>
</evidence>
<dbReference type="PANTHER" id="PTHR33877:SF2">
    <property type="entry name" value="OS07G0170200 PROTEIN"/>
    <property type="match status" value="1"/>
</dbReference>
<keyword evidence="2" id="KW-0378">Hydrolase</keyword>
<dbReference type="GO" id="GO:0008270">
    <property type="term" value="F:zinc ion binding"/>
    <property type="evidence" value="ECO:0007669"/>
    <property type="project" value="InterPro"/>
</dbReference>
<gene>
    <name evidence="2" type="ORF">DF223_07995</name>
</gene>
<dbReference type="InterPro" id="IPR003615">
    <property type="entry name" value="HNH_nuc"/>
</dbReference>
<sequence length="166" mass="18369">MRTLVLNAGYEPLAIVSFRRALVLVMNEKAAIIEVDAANPVWGSDGAHERPAVIVLNRYVRIPASRRVPVTRRGVLRRDANRCGYCGKLAATIDHVIPRSRGGEDSWENLVACCLRCNNAKSNRTPAEMGWSLRIKPRMPHGPTWAVRGAEKAMPAWDQYLTPAAA</sequence>
<proteinExistence type="predicted"/>
<dbReference type="EMBL" id="QEFB01000007">
    <property type="protein sequence ID" value="PWC06914.1"/>
    <property type="molecule type" value="Genomic_DNA"/>
</dbReference>
<name>A0A2U1TDG2_9MICO</name>
<dbReference type="SMART" id="SM00507">
    <property type="entry name" value="HNHc"/>
    <property type="match status" value="1"/>
</dbReference>
<dbReference type="Gene3D" id="1.10.30.50">
    <property type="match status" value="1"/>
</dbReference>
<evidence type="ECO:0000259" key="1">
    <source>
        <dbReference type="SMART" id="SM00507"/>
    </source>
</evidence>
<accession>A0A2U1TDG2</accession>
<dbReference type="Pfam" id="PF01844">
    <property type="entry name" value="HNH"/>
    <property type="match status" value="1"/>
</dbReference>
<reference evidence="3" key="1">
    <citation type="submission" date="2018-04" db="EMBL/GenBank/DDBJ databases">
        <authorList>
            <person name="Liu S."/>
            <person name="Wang Z."/>
            <person name="Li J."/>
        </authorList>
    </citation>
    <scope>NUCLEOTIDE SEQUENCE [LARGE SCALE GENOMIC DNA]</scope>
    <source>
        <strain evidence="3">622</strain>
    </source>
</reference>
<dbReference type="Proteomes" id="UP000244962">
    <property type="component" value="Unassembled WGS sequence"/>
</dbReference>
<dbReference type="CDD" id="cd00085">
    <property type="entry name" value="HNHc"/>
    <property type="match status" value="1"/>
</dbReference>
<protein>
    <submittedName>
        <fullName evidence="2">HNH endonuclease</fullName>
    </submittedName>
</protein>
<dbReference type="InterPro" id="IPR002711">
    <property type="entry name" value="HNH"/>
</dbReference>
<keyword evidence="2" id="KW-0540">Nuclease</keyword>
<dbReference type="RefSeq" id="WP_108391619.1">
    <property type="nucleotide sequence ID" value="NZ_CP026949.1"/>
</dbReference>
<feature type="domain" description="HNH nuclease" evidence="1">
    <location>
        <begin position="70"/>
        <end position="119"/>
    </location>
</feature>
<dbReference type="InterPro" id="IPR052892">
    <property type="entry name" value="NA-targeting_endonuclease"/>
</dbReference>
<keyword evidence="3" id="KW-1185">Reference proteome</keyword>
<comment type="caution">
    <text evidence="2">The sequence shown here is derived from an EMBL/GenBank/DDBJ whole genome shotgun (WGS) entry which is preliminary data.</text>
</comment>
<dbReference type="GO" id="GO:0003676">
    <property type="term" value="F:nucleic acid binding"/>
    <property type="evidence" value="ECO:0007669"/>
    <property type="project" value="InterPro"/>
</dbReference>
<dbReference type="GO" id="GO:0004519">
    <property type="term" value="F:endonuclease activity"/>
    <property type="evidence" value="ECO:0007669"/>
    <property type="project" value="UniProtKB-KW"/>
</dbReference>
<organism evidence="2 3">
    <name type="scientific">Mycetocola zhujimingii</name>
    <dbReference type="NCBI Taxonomy" id="2079792"/>
    <lineage>
        <taxon>Bacteria</taxon>
        <taxon>Bacillati</taxon>
        <taxon>Actinomycetota</taxon>
        <taxon>Actinomycetes</taxon>
        <taxon>Micrococcales</taxon>
        <taxon>Microbacteriaceae</taxon>
        <taxon>Mycetocola</taxon>
    </lineage>
</organism>
<keyword evidence="2" id="KW-0255">Endonuclease</keyword>
<dbReference type="PANTHER" id="PTHR33877">
    <property type="entry name" value="SLL1193 PROTEIN"/>
    <property type="match status" value="1"/>
</dbReference>
<dbReference type="OrthoDB" id="9802901at2"/>
<dbReference type="AlphaFoldDB" id="A0A2U1TDG2"/>
<dbReference type="KEGG" id="myl:C3E77_10685"/>
<evidence type="ECO:0000313" key="2">
    <source>
        <dbReference type="EMBL" id="PWC06914.1"/>
    </source>
</evidence>